<evidence type="ECO:0000313" key="1">
    <source>
        <dbReference type="EMBL" id="KAJ6639172.1"/>
    </source>
</evidence>
<reference evidence="1" key="1">
    <citation type="submission" date="2022-07" db="EMBL/GenBank/DDBJ databases">
        <authorList>
            <person name="Trinca V."/>
            <person name="Uliana J.V.C."/>
            <person name="Torres T.T."/>
            <person name="Ward R.J."/>
            <person name="Monesi N."/>
        </authorList>
    </citation>
    <scope>NUCLEOTIDE SEQUENCE</scope>
    <source>
        <strain evidence="1">HSMRA1968</strain>
        <tissue evidence="1">Whole embryos</tissue>
    </source>
</reference>
<protein>
    <submittedName>
        <fullName evidence="1">Uncharacterized protein</fullName>
    </submittedName>
</protein>
<keyword evidence="2" id="KW-1185">Reference proteome</keyword>
<comment type="caution">
    <text evidence="1">The sequence shown here is derived from an EMBL/GenBank/DDBJ whole genome shotgun (WGS) entry which is preliminary data.</text>
</comment>
<dbReference type="EMBL" id="WJQU01000003">
    <property type="protein sequence ID" value="KAJ6639172.1"/>
    <property type="molecule type" value="Genomic_DNA"/>
</dbReference>
<accession>A0A9Q0MWB3</accession>
<dbReference type="Proteomes" id="UP001151699">
    <property type="component" value="Chromosome X"/>
</dbReference>
<evidence type="ECO:0000313" key="2">
    <source>
        <dbReference type="Proteomes" id="UP001151699"/>
    </source>
</evidence>
<gene>
    <name evidence="1" type="ORF">Bhyg_11912</name>
</gene>
<dbReference type="AlphaFoldDB" id="A0A9Q0MWB3"/>
<organism evidence="1 2">
    <name type="scientific">Pseudolycoriella hygida</name>
    <dbReference type="NCBI Taxonomy" id="35572"/>
    <lineage>
        <taxon>Eukaryota</taxon>
        <taxon>Metazoa</taxon>
        <taxon>Ecdysozoa</taxon>
        <taxon>Arthropoda</taxon>
        <taxon>Hexapoda</taxon>
        <taxon>Insecta</taxon>
        <taxon>Pterygota</taxon>
        <taxon>Neoptera</taxon>
        <taxon>Endopterygota</taxon>
        <taxon>Diptera</taxon>
        <taxon>Nematocera</taxon>
        <taxon>Sciaroidea</taxon>
        <taxon>Sciaridae</taxon>
        <taxon>Pseudolycoriella</taxon>
    </lineage>
</organism>
<name>A0A9Q0MWB3_9DIPT</name>
<sequence>MPIVLDPCKRDLIHCINLKWIITRSGRNFKLNENNLCLFLF</sequence>
<proteinExistence type="predicted"/>